<evidence type="ECO:0000256" key="14">
    <source>
        <dbReference type="ARBA" id="ARBA00042242"/>
    </source>
</evidence>
<keyword evidence="12" id="KW-0464">Manganese</keyword>
<evidence type="ECO:0000256" key="11">
    <source>
        <dbReference type="ARBA" id="ARBA00022842"/>
    </source>
</evidence>
<dbReference type="InterPro" id="IPR011054">
    <property type="entry name" value="Rudment_hybrid_motif"/>
</dbReference>
<comment type="cofactor">
    <cofactor evidence="2">
        <name>Mg(2+)</name>
        <dbReference type="ChEBI" id="CHEBI:18420"/>
    </cofactor>
</comment>
<keyword evidence="6 17" id="KW-0436">Ligase</keyword>
<dbReference type="OrthoDB" id="9807240at2"/>
<dbReference type="Pfam" id="PF01071">
    <property type="entry name" value="GARS_A"/>
    <property type="match status" value="1"/>
</dbReference>
<keyword evidence="10 18" id="KW-0067">ATP-binding</keyword>
<dbReference type="SMART" id="SM01209">
    <property type="entry name" value="GARS_A"/>
    <property type="match status" value="1"/>
</dbReference>
<dbReference type="FunFam" id="3.90.600.10:FF:000001">
    <property type="entry name" value="Trifunctional purine biosynthetic protein adenosine-3"/>
    <property type="match status" value="1"/>
</dbReference>
<protein>
    <recommendedName>
        <fullName evidence="5 17">Phosphoribosylamine--glycine ligase</fullName>
        <ecNumber evidence="4 17">6.3.4.13</ecNumber>
    </recommendedName>
    <alternativeName>
        <fullName evidence="16 17">GARS</fullName>
    </alternativeName>
    <alternativeName>
        <fullName evidence="14 17">Glycinamide ribonucleotide synthetase</fullName>
    </alternativeName>
    <alternativeName>
        <fullName evidence="15 17">Phosphoribosylglycinamide synthetase</fullName>
    </alternativeName>
</protein>
<dbReference type="GO" id="GO:0004637">
    <property type="term" value="F:phosphoribosylamine-glycine ligase activity"/>
    <property type="evidence" value="ECO:0007669"/>
    <property type="project" value="UniProtKB-UniRule"/>
</dbReference>
<dbReference type="InterPro" id="IPR016185">
    <property type="entry name" value="PreATP-grasp_dom_sf"/>
</dbReference>
<evidence type="ECO:0000256" key="4">
    <source>
        <dbReference type="ARBA" id="ARBA00013255"/>
    </source>
</evidence>
<dbReference type="InterPro" id="IPR037123">
    <property type="entry name" value="PRibGlycinamide_synth_C_sf"/>
</dbReference>
<evidence type="ECO:0000259" key="19">
    <source>
        <dbReference type="PROSITE" id="PS50975"/>
    </source>
</evidence>
<dbReference type="Gene3D" id="3.40.50.20">
    <property type="match status" value="1"/>
</dbReference>
<dbReference type="SMART" id="SM01210">
    <property type="entry name" value="GARS_C"/>
    <property type="match status" value="1"/>
</dbReference>
<dbReference type="Gene3D" id="3.90.600.10">
    <property type="entry name" value="Phosphoribosylglycinamide synthetase, C-terminal domain"/>
    <property type="match status" value="1"/>
</dbReference>
<dbReference type="UniPathway" id="UPA00074">
    <property type="reaction ID" value="UER00125"/>
</dbReference>
<gene>
    <name evidence="17 20" type="primary">purD</name>
    <name evidence="20" type="ORF">ERCILAFE3058_507</name>
</gene>
<evidence type="ECO:0000256" key="16">
    <source>
        <dbReference type="ARBA" id="ARBA00079592"/>
    </source>
</evidence>
<dbReference type="PROSITE" id="PS50975">
    <property type="entry name" value="ATP_GRASP"/>
    <property type="match status" value="1"/>
</dbReference>
<name>A0A451DD70_9GAMM</name>
<organism evidence="20 21">
    <name type="scientific">Candidatus Erwinia haradaeae</name>
    <dbReference type="NCBI Taxonomy" id="1922217"/>
    <lineage>
        <taxon>Bacteria</taxon>
        <taxon>Pseudomonadati</taxon>
        <taxon>Pseudomonadota</taxon>
        <taxon>Gammaproteobacteria</taxon>
        <taxon>Enterobacterales</taxon>
        <taxon>Erwiniaceae</taxon>
        <taxon>Erwinia</taxon>
    </lineage>
</organism>
<dbReference type="SUPFAM" id="SSF51246">
    <property type="entry name" value="Rudiment single hybrid motif"/>
    <property type="match status" value="1"/>
</dbReference>
<keyword evidence="7" id="KW-0479">Metal-binding</keyword>
<evidence type="ECO:0000313" key="20">
    <source>
        <dbReference type="EMBL" id="VFP84418.1"/>
    </source>
</evidence>
<evidence type="ECO:0000256" key="17">
    <source>
        <dbReference type="HAMAP-Rule" id="MF_00138"/>
    </source>
</evidence>
<dbReference type="GO" id="GO:0046872">
    <property type="term" value="F:metal ion binding"/>
    <property type="evidence" value="ECO:0007669"/>
    <property type="project" value="UniProtKB-KW"/>
</dbReference>
<dbReference type="InterPro" id="IPR011761">
    <property type="entry name" value="ATP-grasp"/>
</dbReference>
<keyword evidence="9 17" id="KW-0658">Purine biosynthesis</keyword>
<dbReference type="FunFam" id="3.40.50.20:FF:000006">
    <property type="entry name" value="Phosphoribosylamine--glycine ligase, chloroplastic"/>
    <property type="match status" value="1"/>
</dbReference>
<dbReference type="GO" id="GO:0009113">
    <property type="term" value="P:purine nucleobase biosynthetic process"/>
    <property type="evidence" value="ECO:0007669"/>
    <property type="project" value="InterPro"/>
</dbReference>
<dbReference type="FunFam" id="3.30.1490.20:FF:000006">
    <property type="entry name" value="phosphoribosylamine--glycine ligase, chloroplastic-like"/>
    <property type="match status" value="1"/>
</dbReference>
<evidence type="ECO:0000256" key="7">
    <source>
        <dbReference type="ARBA" id="ARBA00022723"/>
    </source>
</evidence>
<evidence type="ECO:0000256" key="1">
    <source>
        <dbReference type="ARBA" id="ARBA00001936"/>
    </source>
</evidence>
<dbReference type="InterPro" id="IPR020559">
    <property type="entry name" value="PRibGlycinamide_synth_CS"/>
</dbReference>
<evidence type="ECO:0000256" key="13">
    <source>
        <dbReference type="ARBA" id="ARBA00038345"/>
    </source>
</evidence>
<comment type="pathway">
    <text evidence="3 17">Purine metabolism; IMP biosynthesis via de novo pathway; N(1)-(5-phospho-D-ribosyl)glycinamide from 5-phospho-alpha-D-ribose 1-diphosphate: step 2/2.</text>
</comment>
<dbReference type="FunFam" id="3.30.470.20:FF:000031">
    <property type="entry name" value="Phosphoribosylamine--glycine ligase"/>
    <property type="match status" value="1"/>
</dbReference>
<comment type="cofactor">
    <cofactor evidence="1">
        <name>Mn(2+)</name>
        <dbReference type="ChEBI" id="CHEBI:29035"/>
    </cofactor>
</comment>
<dbReference type="GO" id="GO:0005524">
    <property type="term" value="F:ATP binding"/>
    <property type="evidence" value="ECO:0007669"/>
    <property type="project" value="UniProtKB-UniRule"/>
</dbReference>
<proteinExistence type="inferred from homology"/>
<accession>A0A451DD70</accession>
<dbReference type="AlphaFoldDB" id="A0A451DD70"/>
<dbReference type="Pfam" id="PF02844">
    <property type="entry name" value="GARS_N"/>
    <property type="match status" value="1"/>
</dbReference>
<keyword evidence="8 18" id="KW-0547">Nucleotide-binding</keyword>
<evidence type="ECO:0000256" key="10">
    <source>
        <dbReference type="ARBA" id="ARBA00022840"/>
    </source>
</evidence>
<evidence type="ECO:0000313" key="21">
    <source>
        <dbReference type="Proteomes" id="UP000294418"/>
    </source>
</evidence>
<reference evidence="20 21" key="1">
    <citation type="submission" date="2019-02" db="EMBL/GenBank/DDBJ databases">
        <authorList>
            <person name="Manzano-Marin A."/>
            <person name="Manzano-Marin A."/>
        </authorList>
    </citation>
    <scope>NUCLEOTIDE SEQUENCE [LARGE SCALE GENOMIC DNA]</scope>
    <source>
        <strain evidence="20 21">ErCilaricifoliae</strain>
    </source>
</reference>
<evidence type="ECO:0000256" key="8">
    <source>
        <dbReference type="ARBA" id="ARBA00022741"/>
    </source>
</evidence>
<evidence type="ECO:0000256" key="9">
    <source>
        <dbReference type="ARBA" id="ARBA00022755"/>
    </source>
</evidence>
<evidence type="ECO:0000256" key="3">
    <source>
        <dbReference type="ARBA" id="ARBA00005174"/>
    </source>
</evidence>
<evidence type="ECO:0000256" key="18">
    <source>
        <dbReference type="PROSITE-ProRule" id="PRU00409"/>
    </source>
</evidence>
<keyword evidence="11" id="KW-0460">Magnesium</keyword>
<dbReference type="InterPro" id="IPR000115">
    <property type="entry name" value="PRibGlycinamide_synth"/>
</dbReference>
<dbReference type="InterPro" id="IPR020560">
    <property type="entry name" value="PRibGlycinamide_synth_C-dom"/>
</dbReference>
<evidence type="ECO:0000256" key="12">
    <source>
        <dbReference type="ARBA" id="ARBA00023211"/>
    </source>
</evidence>
<dbReference type="Pfam" id="PF02843">
    <property type="entry name" value="GARS_C"/>
    <property type="match status" value="1"/>
</dbReference>
<evidence type="ECO:0000256" key="2">
    <source>
        <dbReference type="ARBA" id="ARBA00001946"/>
    </source>
</evidence>
<comment type="catalytic activity">
    <reaction evidence="17">
        <text>5-phospho-beta-D-ribosylamine + glycine + ATP = N(1)-(5-phospho-beta-D-ribosyl)glycinamide + ADP + phosphate + H(+)</text>
        <dbReference type="Rhea" id="RHEA:17453"/>
        <dbReference type="ChEBI" id="CHEBI:15378"/>
        <dbReference type="ChEBI" id="CHEBI:30616"/>
        <dbReference type="ChEBI" id="CHEBI:43474"/>
        <dbReference type="ChEBI" id="CHEBI:57305"/>
        <dbReference type="ChEBI" id="CHEBI:58681"/>
        <dbReference type="ChEBI" id="CHEBI:143788"/>
        <dbReference type="ChEBI" id="CHEBI:456216"/>
        <dbReference type="EC" id="6.3.4.13"/>
    </reaction>
</comment>
<dbReference type="SUPFAM" id="SSF52440">
    <property type="entry name" value="PreATP-grasp domain"/>
    <property type="match status" value="1"/>
</dbReference>
<dbReference type="GO" id="GO:0006189">
    <property type="term" value="P:'de novo' IMP biosynthetic process"/>
    <property type="evidence" value="ECO:0007669"/>
    <property type="project" value="UniProtKB-UniRule"/>
</dbReference>
<dbReference type="Gene3D" id="3.30.1490.20">
    <property type="entry name" value="ATP-grasp fold, A domain"/>
    <property type="match status" value="1"/>
</dbReference>
<dbReference type="PROSITE" id="PS00184">
    <property type="entry name" value="GARS"/>
    <property type="match status" value="1"/>
</dbReference>
<evidence type="ECO:0000256" key="15">
    <source>
        <dbReference type="ARBA" id="ARBA00042864"/>
    </source>
</evidence>
<dbReference type="PANTHER" id="PTHR43472:SF1">
    <property type="entry name" value="PHOSPHORIBOSYLAMINE--GLYCINE LIGASE, CHLOROPLASTIC"/>
    <property type="match status" value="1"/>
</dbReference>
<dbReference type="SUPFAM" id="SSF56059">
    <property type="entry name" value="Glutathione synthetase ATP-binding domain-like"/>
    <property type="match status" value="1"/>
</dbReference>
<dbReference type="InterPro" id="IPR020561">
    <property type="entry name" value="PRibGlycinamid_synth_ATP-grasp"/>
</dbReference>
<dbReference type="RefSeq" id="WP_157989882.1">
    <property type="nucleotide sequence ID" value="NZ_LR217720.1"/>
</dbReference>
<dbReference type="EMBL" id="LR217720">
    <property type="protein sequence ID" value="VFP84418.1"/>
    <property type="molecule type" value="Genomic_DNA"/>
</dbReference>
<evidence type="ECO:0000256" key="6">
    <source>
        <dbReference type="ARBA" id="ARBA00022598"/>
    </source>
</evidence>
<dbReference type="HAMAP" id="MF_00138">
    <property type="entry name" value="GARS"/>
    <property type="match status" value="1"/>
</dbReference>
<dbReference type="InterPro" id="IPR020562">
    <property type="entry name" value="PRibGlycinamide_synth_N"/>
</dbReference>
<dbReference type="PANTHER" id="PTHR43472">
    <property type="entry name" value="PHOSPHORIBOSYLAMINE--GLYCINE LIGASE"/>
    <property type="match status" value="1"/>
</dbReference>
<feature type="domain" description="ATP-grasp" evidence="19">
    <location>
        <begin position="109"/>
        <end position="316"/>
    </location>
</feature>
<dbReference type="InterPro" id="IPR013815">
    <property type="entry name" value="ATP_grasp_subdomain_1"/>
</dbReference>
<dbReference type="Proteomes" id="UP000294418">
    <property type="component" value="Chromosome"/>
</dbReference>
<comment type="similarity">
    <text evidence="13 17">Belongs to the GARS family.</text>
</comment>
<dbReference type="NCBIfam" id="TIGR00877">
    <property type="entry name" value="purD"/>
    <property type="match status" value="1"/>
</dbReference>
<dbReference type="Gene3D" id="3.30.470.20">
    <property type="entry name" value="ATP-grasp fold, B domain"/>
    <property type="match status" value="1"/>
</dbReference>
<dbReference type="EC" id="6.3.4.13" evidence="4 17"/>
<sequence>MKILVIGNGGREHALAWKVSQSKLSTSVFVAPGNAGTALEPMITNISIPCHNIPALLDFAMTRQIDLTIVGQEVPLVNGIVDVFDNAGLKIFGPTKSAALLEGSKVFAKDFLLRHNIPTAEYQHFTEAGLALSYIRKKGVPIVIKVDGLASGKGVVVARTLEEAEATIKTILVDNAFGKAGRRIIVEEFLEGEEVSFMVMVDGKNILPIASCRDYKRVSNGDIGPNTGGMGAYSPVKIVTEIMHQRIMDEIIFPTIHGMISEGYVYTGFLYAGLMINTNNQIYVIEFNCRLGDPESQPMLLRLRSDLVDLCLAALEGKLNQKEILLDPRPAIGVVLATDGYPGVYMNGHRIHGLPLSLPGVDWKVFHAGTAMQDGVIVTNGGRVVCVTALGEDFTAAQNFVYKLASKISWSGKFLRTDIGDRAIQCT</sequence>
<evidence type="ECO:0000256" key="5">
    <source>
        <dbReference type="ARBA" id="ARBA00020605"/>
    </source>
</evidence>